<dbReference type="Proteomes" id="UP001226091">
    <property type="component" value="Chromosome"/>
</dbReference>
<sequence>MKLQVIKMNMCPLCNGFNDEVEAATCPNCKINMMDHGKITDYMDAYSAYMEIDTMKLFDGVMDSLESHQCIHLFSCSNCLHEEAKQIREQETNGYAEGEALQ</sequence>
<name>A0ACD4RDS7_9BACI</name>
<accession>A0ACD4RDS7</accession>
<proteinExistence type="predicted"/>
<evidence type="ECO:0000313" key="2">
    <source>
        <dbReference type="Proteomes" id="UP001226091"/>
    </source>
</evidence>
<dbReference type="EMBL" id="CP126116">
    <property type="protein sequence ID" value="WHZ58670.1"/>
    <property type="molecule type" value="Genomic_DNA"/>
</dbReference>
<gene>
    <name evidence="1" type="ORF">QLQ22_04805</name>
</gene>
<protein>
    <submittedName>
        <fullName evidence="1">Uncharacterized protein</fullName>
    </submittedName>
</protein>
<evidence type="ECO:0000313" key="1">
    <source>
        <dbReference type="EMBL" id="WHZ58670.1"/>
    </source>
</evidence>
<organism evidence="1 2">
    <name type="scientific">Metabacillus hrfriensis</name>
    <dbReference type="NCBI Taxonomy" id="3048891"/>
    <lineage>
        <taxon>Bacteria</taxon>
        <taxon>Bacillati</taxon>
        <taxon>Bacillota</taxon>
        <taxon>Bacilli</taxon>
        <taxon>Bacillales</taxon>
        <taxon>Bacillaceae</taxon>
        <taxon>Metabacillus</taxon>
    </lineage>
</organism>
<reference evidence="2" key="1">
    <citation type="journal article" date="2025" name="Aquaculture">
        <title>Assessment of the bioflocculant production and safety properties of Metabacillus hrfriensis sp. nov. based on phenotypic and whole-genome sequencing analysis.</title>
        <authorList>
            <person name="Zhang R."/>
            <person name="Zhao Z."/>
            <person name="Luo L."/>
            <person name="Wang S."/>
            <person name="Guo K."/>
            <person name="Xu W."/>
        </authorList>
    </citation>
    <scope>NUCLEOTIDE SEQUENCE [LARGE SCALE GENOMIC DNA]</scope>
    <source>
        <strain evidence="2">CT-WN-B3</strain>
    </source>
</reference>
<keyword evidence="2" id="KW-1185">Reference proteome</keyword>